<evidence type="ECO:0000256" key="1">
    <source>
        <dbReference type="SAM" id="MobiDB-lite"/>
    </source>
</evidence>
<evidence type="ECO:0000313" key="2">
    <source>
        <dbReference type="EMBL" id="MPC74913.1"/>
    </source>
</evidence>
<organism evidence="2 3">
    <name type="scientific">Portunus trituberculatus</name>
    <name type="common">Swimming crab</name>
    <name type="synonym">Neptunus trituberculatus</name>
    <dbReference type="NCBI Taxonomy" id="210409"/>
    <lineage>
        <taxon>Eukaryota</taxon>
        <taxon>Metazoa</taxon>
        <taxon>Ecdysozoa</taxon>
        <taxon>Arthropoda</taxon>
        <taxon>Crustacea</taxon>
        <taxon>Multicrustacea</taxon>
        <taxon>Malacostraca</taxon>
        <taxon>Eumalacostraca</taxon>
        <taxon>Eucarida</taxon>
        <taxon>Decapoda</taxon>
        <taxon>Pleocyemata</taxon>
        <taxon>Brachyura</taxon>
        <taxon>Eubrachyura</taxon>
        <taxon>Portunoidea</taxon>
        <taxon>Portunidae</taxon>
        <taxon>Portuninae</taxon>
        <taxon>Portunus</taxon>
    </lineage>
</organism>
<dbReference type="Proteomes" id="UP000324222">
    <property type="component" value="Unassembled WGS sequence"/>
</dbReference>
<name>A0A5B7HY57_PORTR</name>
<dbReference type="AlphaFoldDB" id="A0A5B7HY57"/>
<protein>
    <submittedName>
        <fullName evidence="2">Uncharacterized protein</fullName>
    </submittedName>
</protein>
<proteinExistence type="predicted"/>
<reference evidence="2 3" key="1">
    <citation type="submission" date="2019-05" db="EMBL/GenBank/DDBJ databases">
        <title>Another draft genome of Portunus trituberculatus and its Hox gene families provides insights of decapod evolution.</title>
        <authorList>
            <person name="Jeong J.-H."/>
            <person name="Song I."/>
            <person name="Kim S."/>
            <person name="Choi T."/>
            <person name="Kim D."/>
            <person name="Ryu S."/>
            <person name="Kim W."/>
        </authorList>
    </citation>
    <scope>NUCLEOTIDE SEQUENCE [LARGE SCALE GENOMIC DNA]</scope>
    <source>
        <tissue evidence="2">Muscle</tissue>
    </source>
</reference>
<comment type="caution">
    <text evidence="2">The sequence shown here is derived from an EMBL/GenBank/DDBJ whole genome shotgun (WGS) entry which is preliminary data.</text>
</comment>
<dbReference type="EMBL" id="VSRR010039995">
    <property type="protein sequence ID" value="MPC74913.1"/>
    <property type="molecule type" value="Genomic_DNA"/>
</dbReference>
<sequence>MKLSTESPSQPASHLTLQSHIEPPKQPLESPRRIISHLTLSQPATQPASICLYGVVASLPLPVRTDACS</sequence>
<feature type="compositionally biased region" description="Polar residues" evidence="1">
    <location>
        <begin position="1"/>
        <end position="19"/>
    </location>
</feature>
<accession>A0A5B7HY57</accession>
<gene>
    <name evidence="2" type="ORF">E2C01_069293</name>
</gene>
<keyword evidence="3" id="KW-1185">Reference proteome</keyword>
<feature type="region of interest" description="Disordered" evidence="1">
    <location>
        <begin position="1"/>
        <end position="30"/>
    </location>
</feature>
<evidence type="ECO:0000313" key="3">
    <source>
        <dbReference type="Proteomes" id="UP000324222"/>
    </source>
</evidence>